<dbReference type="SUPFAM" id="SSF53335">
    <property type="entry name" value="S-adenosyl-L-methionine-dependent methyltransferases"/>
    <property type="match status" value="1"/>
</dbReference>
<dbReference type="Proteomes" id="UP000218899">
    <property type="component" value="Chromosome"/>
</dbReference>
<dbReference type="InterPro" id="IPR029063">
    <property type="entry name" value="SAM-dependent_MTases_sf"/>
</dbReference>
<reference evidence="1 2" key="1">
    <citation type="submission" date="2015-08" db="EMBL/GenBank/DDBJ databases">
        <title>Complete genome sequence of Sulfurifustis variabilis.</title>
        <authorList>
            <person name="Miura A."/>
            <person name="Kojima H."/>
            <person name="Fukui M."/>
        </authorList>
    </citation>
    <scope>NUCLEOTIDE SEQUENCE [LARGE SCALE GENOMIC DNA]</scope>
    <source>
        <strain evidence="2">skN76</strain>
    </source>
</reference>
<dbReference type="Pfam" id="PF13489">
    <property type="entry name" value="Methyltransf_23"/>
    <property type="match status" value="1"/>
</dbReference>
<dbReference type="OrthoDB" id="9791944at2"/>
<dbReference type="Gene3D" id="3.40.50.150">
    <property type="entry name" value="Vaccinia Virus protein VP39"/>
    <property type="match status" value="1"/>
</dbReference>
<dbReference type="AlphaFoldDB" id="A0A1B4VFL2"/>
<protein>
    <submittedName>
        <fullName evidence="1">Methyltransferase type 12</fullName>
    </submittedName>
</protein>
<organism evidence="1 2">
    <name type="scientific">Sulfurifustis variabilis</name>
    <dbReference type="NCBI Taxonomy" id="1675686"/>
    <lineage>
        <taxon>Bacteria</taxon>
        <taxon>Pseudomonadati</taxon>
        <taxon>Pseudomonadota</taxon>
        <taxon>Gammaproteobacteria</taxon>
        <taxon>Acidiferrobacterales</taxon>
        <taxon>Acidiferrobacteraceae</taxon>
        <taxon>Sulfurifustis</taxon>
    </lineage>
</organism>
<dbReference type="EMBL" id="AP014936">
    <property type="protein sequence ID" value="BAU49527.1"/>
    <property type="molecule type" value="Genomic_DNA"/>
</dbReference>
<dbReference type="GO" id="GO:0008168">
    <property type="term" value="F:methyltransferase activity"/>
    <property type="evidence" value="ECO:0007669"/>
    <property type="project" value="UniProtKB-KW"/>
</dbReference>
<accession>A0A1B4VFL2</accession>
<gene>
    <name evidence="1" type="ORF">SVA_2979</name>
</gene>
<keyword evidence="1" id="KW-0489">Methyltransferase</keyword>
<keyword evidence="2" id="KW-1185">Reference proteome</keyword>
<keyword evidence="1" id="KW-0808">Transferase</keyword>
<dbReference type="GO" id="GO:0032259">
    <property type="term" value="P:methylation"/>
    <property type="evidence" value="ECO:0007669"/>
    <property type="project" value="UniProtKB-KW"/>
</dbReference>
<dbReference type="KEGG" id="sva:SVA_2979"/>
<evidence type="ECO:0000313" key="2">
    <source>
        <dbReference type="Proteomes" id="UP000218899"/>
    </source>
</evidence>
<sequence length="222" mass="25336">MIHPSRCPLCRSPGARAYAEVRARRYVECVRCRLVSLAPEQRPASTAERQHYATHENHPADTRYRAFLDRLALPLVERVPAGAEGLDYGAGPGPTLSVMLAERGFRTAVYDPFFAPDLGPLRRSYDFITCTEVVEHFHSPADEFDRLNRLLRPGGWLGVMTEMLREGRAFADWHYIRDPTHVCFYRPATMVWIAARFGWTIEFVHRSVVLFRKSLASGFPTV</sequence>
<name>A0A1B4VFL2_9GAMM</name>
<proteinExistence type="predicted"/>
<evidence type="ECO:0000313" key="1">
    <source>
        <dbReference type="EMBL" id="BAU49527.1"/>
    </source>
</evidence>